<dbReference type="AlphaFoldDB" id="A0A0P9F074"/>
<feature type="coiled-coil region" evidence="1">
    <location>
        <begin position="312"/>
        <end position="374"/>
    </location>
</feature>
<name>A0A0P9F074_9BACL</name>
<dbReference type="EMBL" id="LJCO01000026">
    <property type="protein sequence ID" value="KPV44735.1"/>
    <property type="molecule type" value="Genomic_DNA"/>
</dbReference>
<dbReference type="Proteomes" id="UP000050482">
    <property type="component" value="Unassembled WGS sequence"/>
</dbReference>
<comment type="caution">
    <text evidence="2">The sequence shown here is derived from an EMBL/GenBank/DDBJ whole genome shotgun (WGS) entry which is preliminary data.</text>
</comment>
<accession>A0A0P9F074</accession>
<protein>
    <submittedName>
        <fullName evidence="2">Uncharacterized protein</fullName>
    </submittedName>
</protein>
<evidence type="ECO:0000313" key="2">
    <source>
        <dbReference type="EMBL" id="KPV44735.1"/>
    </source>
</evidence>
<keyword evidence="3" id="KW-1185">Reference proteome</keyword>
<keyword evidence="1" id="KW-0175">Coiled coil</keyword>
<proteinExistence type="predicted"/>
<reference evidence="2 3" key="1">
    <citation type="submission" date="2015-09" db="EMBL/GenBank/DDBJ databases">
        <title>Draft genome sequence of Alicyclobacillus ferrooxydans DSM 22381.</title>
        <authorList>
            <person name="Hemp J."/>
        </authorList>
    </citation>
    <scope>NUCLEOTIDE SEQUENCE [LARGE SCALE GENOMIC DNA]</scope>
    <source>
        <strain evidence="2 3">TC-34</strain>
    </source>
</reference>
<gene>
    <name evidence="2" type="ORF">AN477_05435</name>
</gene>
<evidence type="ECO:0000256" key="1">
    <source>
        <dbReference type="SAM" id="Coils"/>
    </source>
</evidence>
<sequence length="388" mass="44249">MRTVKGQEAIAIAETWGVPLYDAFYRHEVSVAQAKQFIDSRRDPQSFILENWPDSDDEAEQVLLHRFHTALAKGHLREARIMDVIAHPNGGVRIHPFAARLAADRLVDQGRIEITGEQDSEPYYHMVKNAHLSDHFFDGLDSLVCEDCAKLDFRRPFHQTCLTLILEHMREKTGNLDGIIEIEQDGEVDGGGLSRFIRVNSQLLSRGLDEARSRFQSVVKARLSRDQKTMPGQVDLDPTYTVKSTRDMDRAEVAKNQAEQPGVSNTHQGMGLRQNYEDGVGVASSLQDPSGSGLKTKISKQDLINYLRDVEIVDETGEIRELRDDHKRLTDELVRRDETIHQLEKQRTNYEKQFDEMKRDMDTLLAAMQIAKKRRPMSDNIIDVPMGE</sequence>
<dbReference type="RefSeq" id="WP_054968163.1">
    <property type="nucleotide sequence ID" value="NZ_LJCO01000026.1"/>
</dbReference>
<dbReference type="OrthoDB" id="2375085at2"/>
<organism evidence="2 3">
    <name type="scientific">Alicyclobacillus ferrooxydans</name>
    <dbReference type="NCBI Taxonomy" id="471514"/>
    <lineage>
        <taxon>Bacteria</taxon>
        <taxon>Bacillati</taxon>
        <taxon>Bacillota</taxon>
        <taxon>Bacilli</taxon>
        <taxon>Bacillales</taxon>
        <taxon>Alicyclobacillaceae</taxon>
        <taxon>Alicyclobacillus</taxon>
    </lineage>
</organism>
<evidence type="ECO:0000313" key="3">
    <source>
        <dbReference type="Proteomes" id="UP000050482"/>
    </source>
</evidence>
<dbReference type="PATRIC" id="fig|471514.4.peg.2458"/>